<proteinExistence type="predicted"/>
<dbReference type="RefSeq" id="WP_069584021.1">
    <property type="nucleotide sequence ID" value="NZ_LMVM01000040.1"/>
</dbReference>
<evidence type="ECO:0000313" key="1">
    <source>
        <dbReference type="EMBL" id="PAV03157.1"/>
    </source>
</evidence>
<name>A0A2A2H196_METBR</name>
<reference evidence="1 2" key="1">
    <citation type="journal article" date="2017" name="BMC Genomics">
        <title>Genomic analysis of methanogenic archaea reveals a shift towards energy conservation.</title>
        <authorList>
            <person name="Gilmore S.P."/>
            <person name="Henske J.K."/>
            <person name="Sexton J.A."/>
            <person name="Solomon K.V."/>
            <person name="Seppala S."/>
            <person name="Yoo J.I."/>
            <person name="Huyett L.M."/>
            <person name="Pressman A."/>
            <person name="Cogan J.Z."/>
            <person name="Kivenson V."/>
            <person name="Peng X."/>
            <person name="Tan Y."/>
            <person name="Valentine D.L."/>
            <person name="O'Malley M.A."/>
        </authorList>
    </citation>
    <scope>NUCLEOTIDE SEQUENCE [LARGE SCALE GENOMIC DNA]</scope>
    <source>
        <strain evidence="1 2">M.o.H.</strain>
    </source>
</reference>
<protein>
    <submittedName>
        <fullName evidence="1">Uncharacterized protein</fullName>
    </submittedName>
</protein>
<dbReference type="AlphaFoldDB" id="A0A2A2H196"/>
<dbReference type="EMBL" id="LMVM01000040">
    <property type="protein sequence ID" value="PAV03157.1"/>
    <property type="molecule type" value="Genomic_DNA"/>
</dbReference>
<keyword evidence="2" id="KW-1185">Reference proteome</keyword>
<comment type="caution">
    <text evidence="1">The sequence shown here is derived from an EMBL/GenBank/DDBJ whole genome shotgun (WGS) entry which is preliminary data.</text>
</comment>
<dbReference type="OrthoDB" id="80401at2157"/>
<accession>A0A2A2H196</accession>
<organism evidence="1 2">
    <name type="scientific">Methanobacterium bryantii</name>
    <dbReference type="NCBI Taxonomy" id="2161"/>
    <lineage>
        <taxon>Archaea</taxon>
        <taxon>Methanobacteriati</taxon>
        <taxon>Methanobacteriota</taxon>
        <taxon>Methanomada group</taxon>
        <taxon>Methanobacteria</taxon>
        <taxon>Methanobacteriales</taxon>
        <taxon>Methanobacteriaceae</taxon>
        <taxon>Methanobacterium</taxon>
    </lineage>
</organism>
<evidence type="ECO:0000313" key="2">
    <source>
        <dbReference type="Proteomes" id="UP000217784"/>
    </source>
</evidence>
<sequence length="257" mass="29199">MKWWLIALAILALIIGYSYITVSNGPIEPLGRLSFVKLSNPDFYPGHPHSELFAQQVNKTGSKVGLIVHMYGGSNYRSYQEGDIYIIEVAYIDTEGAGSVSLNHIDFLDSFKVALFGVPDGRYKYMSDGHVYDTYDEMMAHVNELAEEHGQEGPIPMAYHGNVRIGNPVLEPGDGFPLYFQVLTKTYGIIPAYIYMISGMLTPYFNNPYRNFELGHASQLQYYYNHGLLNENYTEVNSSTKSYYHNLYQSNLAKEYE</sequence>
<dbReference type="Proteomes" id="UP000217784">
    <property type="component" value="Unassembled WGS sequence"/>
</dbReference>
<gene>
    <name evidence="1" type="ORF">ASJ80_07775</name>
</gene>